<dbReference type="RefSeq" id="WP_281793293.1">
    <property type="nucleotide sequence ID" value="NZ_BSDR01000001.1"/>
</dbReference>
<reference evidence="6" key="1">
    <citation type="submission" date="2022-12" db="EMBL/GenBank/DDBJ databases">
        <title>Reference genome sequencing for broad-spectrum identification of bacterial and archaeal isolates by mass spectrometry.</title>
        <authorList>
            <person name="Sekiguchi Y."/>
            <person name="Tourlousse D.M."/>
        </authorList>
    </citation>
    <scope>NUCLEOTIDE SEQUENCE</scope>
    <source>
        <strain evidence="6">ASRB1</strain>
    </source>
</reference>
<comment type="caution">
    <text evidence="6">The sequence shown here is derived from an EMBL/GenBank/DDBJ whole genome shotgun (WGS) entry which is preliminary data.</text>
</comment>
<accession>A0A9W6CWS9</accession>
<dbReference type="SUPFAM" id="SSF53822">
    <property type="entry name" value="Periplasmic binding protein-like I"/>
    <property type="match status" value="1"/>
</dbReference>
<keyword evidence="3" id="KW-0732">Signal</keyword>
<dbReference type="InterPro" id="IPR028082">
    <property type="entry name" value="Peripla_BP_I"/>
</dbReference>
<dbReference type="InterPro" id="IPR000709">
    <property type="entry name" value="Leu_Ile_Val-bd"/>
</dbReference>
<dbReference type="InterPro" id="IPR028081">
    <property type="entry name" value="Leu-bd"/>
</dbReference>
<dbReference type="CDD" id="cd06333">
    <property type="entry name" value="PBP1_ABC_RPA1789-like"/>
    <property type="match status" value="1"/>
</dbReference>
<dbReference type="Gene3D" id="3.40.50.2300">
    <property type="match status" value="2"/>
</dbReference>
<evidence type="ECO:0000313" key="7">
    <source>
        <dbReference type="Proteomes" id="UP001144372"/>
    </source>
</evidence>
<evidence type="ECO:0000256" key="1">
    <source>
        <dbReference type="ARBA" id="ARBA00010062"/>
    </source>
</evidence>
<name>A0A9W6CWS9_9BACT</name>
<feature type="domain" description="Leucine-binding protein" evidence="5">
    <location>
        <begin position="33"/>
        <end position="376"/>
    </location>
</feature>
<protein>
    <submittedName>
        <fullName evidence="6">Branched-chain amino acid ABC transporter substrate-binding protein</fullName>
    </submittedName>
</protein>
<evidence type="ECO:0000256" key="4">
    <source>
        <dbReference type="ARBA" id="ARBA00022970"/>
    </source>
</evidence>
<proteinExistence type="inferred from homology"/>
<dbReference type="Pfam" id="PF13458">
    <property type="entry name" value="Peripla_BP_6"/>
    <property type="match status" value="1"/>
</dbReference>
<dbReference type="GO" id="GO:0006865">
    <property type="term" value="P:amino acid transport"/>
    <property type="evidence" value="ECO:0007669"/>
    <property type="project" value="UniProtKB-KW"/>
</dbReference>
<gene>
    <name evidence="6" type="primary">livK-1</name>
    <name evidence="6" type="ORF">DAMNIGENAA_14520</name>
</gene>
<evidence type="ECO:0000256" key="3">
    <source>
        <dbReference type="ARBA" id="ARBA00022729"/>
    </source>
</evidence>
<evidence type="ECO:0000256" key="2">
    <source>
        <dbReference type="ARBA" id="ARBA00022448"/>
    </source>
</evidence>
<dbReference type="InterPro" id="IPR051010">
    <property type="entry name" value="BCAA_transport"/>
</dbReference>
<dbReference type="PANTHER" id="PTHR30483">
    <property type="entry name" value="LEUCINE-SPECIFIC-BINDING PROTEIN"/>
    <property type="match status" value="1"/>
</dbReference>
<sequence>MERKGSVLKKTLAIGMLILLGLYPAVGWSKDVYKIGGIFSITGPSSFLGDPEKKSLEMVVDKINAEGGIDGHMLEAVIYDTEGDPGKAVLAVNKLISKDNVLAIIGPSLTPTTLAVVPIVEKSQVPLISCAAGIKITEPVKPWVFKTAQSDVLAVAAIYEHMKKHGIKKVGIITVENAFGESGKEQLLAQAPKFGLEIVQQESFGAKDTDMTPQLTKLRSAQPDAVICWGTNPGPAVVAKNARQMNLNMPLYQSHGVASPKFIELAGDAADGILLPTGKILVAQQLPETDPQKAVLLDYINTFEKRFEMPVSGFGGYAYDAMHLLADALKGTEGDKQKIRDALEKITGKIGVTGVFNFTAQDHNGLGSDAFVMVKIEKGTWKLLNE</sequence>
<dbReference type="EMBL" id="BSDR01000001">
    <property type="protein sequence ID" value="GLI34019.1"/>
    <property type="molecule type" value="Genomic_DNA"/>
</dbReference>
<evidence type="ECO:0000259" key="5">
    <source>
        <dbReference type="Pfam" id="PF13458"/>
    </source>
</evidence>
<evidence type="ECO:0000313" key="6">
    <source>
        <dbReference type="EMBL" id="GLI34019.1"/>
    </source>
</evidence>
<dbReference type="PRINTS" id="PR00337">
    <property type="entry name" value="LEUILEVALBP"/>
</dbReference>
<dbReference type="AlphaFoldDB" id="A0A9W6CWS9"/>
<keyword evidence="4" id="KW-0029">Amino-acid transport</keyword>
<keyword evidence="2" id="KW-0813">Transport</keyword>
<dbReference type="Proteomes" id="UP001144372">
    <property type="component" value="Unassembled WGS sequence"/>
</dbReference>
<keyword evidence="7" id="KW-1185">Reference proteome</keyword>
<comment type="similarity">
    <text evidence="1">Belongs to the leucine-binding protein family.</text>
</comment>
<dbReference type="PANTHER" id="PTHR30483:SF38">
    <property type="entry name" value="BLR7848 PROTEIN"/>
    <property type="match status" value="1"/>
</dbReference>
<organism evidence="6 7">
    <name type="scientific">Desulforhabdus amnigena</name>
    <dbReference type="NCBI Taxonomy" id="40218"/>
    <lineage>
        <taxon>Bacteria</taxon>
        <taxon>Pseudomonadati</taxon>
        <taxon>Thermodesulfobacteriota</taxon>
        <taxon>Syntrophobacteria</taxon>
        <taxon>Syntrophobacterales</taxon>
        <taxon>Syntrophobacteraceae</taxon>
        <taxon>Desulforhabdus</taxon>
    </lineage>
</organism>